<comment type="caution">
    <text evidence="1">The sequence shown here is derived from an EMBL/GenBank/DDBJ whole genome shotgun (WGS) entry which is preliminary data.</text>
</comment>
<organism evidence="1 2">
    <name type="scientific">Acaulospora colombiana</name>
    <dbReference type="NCBI Taxonomy" id="27376"/>
    <lineage>
        <taxon>Eukaryota</taxon>
        <taxon>Fungi</taxon>
        <taxon>Fungi incertae sedis</taxon>
        <taxon>Mucoromycota</taxon>
        <taxon>Glomeromycotina</taxon>
        <taxon>Glomeromycetes</taxon>
        <taxon>Diversisporales</taxon>
        <taxon>Acaulosporaceae</taxon>
        <taxon>Acaulospora</taxon>
    </lineage>
</organism>
<name>A0ACA9K209_9GLOM</name>
<reference evidence="1" key="1">
    <citation type="submission" date="2021-06" db="EMBL/GenBank/DDBJ databases">
        <authorList>
            <person name="Kallberg Y."/>
            <person name="Tangrot J."/>
            <person name="Rosling A."/>
        </authorList>
    </citation>
    <scope>NUCLEOTIDE SEQUENCE</scope>
    <source>
        <strain evidence="1">CL356</strain>
    </source>
</reference>
<keyword evidence="2" id="KW-1185">Reference proteome</keyword>
<gene>
    <name evidence="1" type="ORF">ACOLOM_LOCUS599</name>
</gene>
<evidence type="ECO:0000313" key="1">
    <source>
        <dbReference type="EMBL" id="CAG8447486.1"/>
    </source>
</evidence>
<proteinExistence type="predicted"/>
<dbReference type="EMBL" id="CAJVPT010000600">
    <property type="protein sequence ID" value="CAG8447486.1"/>
    <property type="molecule type" value="Genomic_DNA"/>
</dbReference>
<dbReference type="Proteomes" id="UP000789525">
    <property type="component" value="Unassembled WGS sequence"/>
</dbReference>
<sequence>MALTKDVITELPPPNTYSDEIPVSDLVYSFDWSSTPLGPMDSWSPYLKTIVMSIDSTYKFRIVYHGKSRYENDTCVLMRRDNYMEECYFSFTLSPIYKEDGTVGGVFNAARETTQQVLTDRRLKALSELGNRTPATTFDNDLDVVKGDDGIEELVFIKGKSTRELPDFLPDTFEIINLQLNDDDLVTNNQEELLKSTLDSSVTKPLAWPVEQVVKSNSKLIVTLKDNTQAILLPVHTSFAGKTTLTATIICGLNQNRALDQEYLEFLHLVAGHASSGLTHGKSREENRKQAEILADLNRQKIMFFQNISHELRTPLTLMLSPLEESINACPPESPIRFNLQMINRNSRRLLKLVNTLLQFSRIESGKLEAQFRETDIVKYTLELASCFESMAESLRLGYFIKIPSREEFYSRLKQKVFIDRDMYEKIVFNLCSNAFKHTWTGSVSVSLYSDSKDGREMVILEIADTGIPEKDIENLFQRFYRVESSQSRSYEGTGIGLAFVKELVMRHNGEISVHSEVKKGTAFRVSLPTGCAHLPEKQVYFEGNEFEINSMEKCLFDGRDFYLEESHQWIQNDLDGESFDNYLSNNDHAGSITNLDCASSNNSTLRNKMTDIQHTIFPSLHNDISNARKATYHILVVDDNTDMRILKNLQRLPDLILSDVMMPNMDGLELLKILRSDPVTQLIPVIFLSAKAGEDSSVEGLEQGADDYLIKPFSVRDLIVRIKANIKLSHLRQQLLLQQKQQSEVRGLLFSISEKIRAGLDVEKTLSIASEEIGRILPCERIFLIKVDSVDSGEGHIVSFSASDPNEQNLVGRIVSYSLYKSGIEKDIQKLYLKYNISETGGEAFKKLQDALIDSNEYIVIENTYSNVVDRYVSIIAMPIKTNSSAWGWIVVNRAPNETWLDSEKVFIQQISNQISLAITYAMLMEEKLKKEAQMEAAKKANEAKGQILANTSHELRTPLGAVIGLLSAFEDTLLTEDQKEMVRVMTRASDAVLSVIGNILDAAKLEAQKVTLVNRDFDLLHMVEETINILGEKAGAKQLELILRYDHTSLPKYVNSDPDRYDQ</sequence>
<accession>A0ACA9K209</accession>
<protein>
    <submittedName>
        <fullName evidence="1">9831_t:CDS:1</fullName>
    </submittedName>
</protein>
<evidence type="ECO:0000313" key="2">
    <source>
        <dbReference type="Proteomes" id="UP000789525"/>
    </source>
</evidence>